<comment type="caution">
    <text evidence="6">The sequence shown here is derived from an EMBL/GenBank/DDBJ whole genome shotgun (WGS) entry which is preliminary data.</text>
</comment>
<evidence type="ECO:0000313" key="6">
    <source>
        <dbReference type="EMBL" id="RNL39349.1"/>
    </source>
</evidence>
<keyword evidence="3" id="KW-0249">Electron transport</keyword>
<organism evidence="6 7">
    <name type="scientific">Adlercreutzia equolifaciens subsp. celatus DSM 18785</name>
    <dbReference type="NCBI Taxonomy" id="1121021"/>
    <lineage>
        <taxon>Bacteria</taxon>
        <taxon>Bacillati</taxon>
        <taxon>Actinomycetota</taxon>
        <taxon>Coriobacteriia</taxon>
        <taxon>Eggerthellales</taxon>
        <taxon>Eggerthellaceae</taxon>
        <taxon>Adlercreutzia</taxon>
    </lineage>
</organism>
<evidence type="ECO:0000313" key="7">
    <source>
        <dbReference type="Proteomes" id="UP000278327"/>
    </source>
</evidence>
<sequence length="103" mass="11317">MSTLPKITVNVDEMIGVNKYSVDEGGSHIGFTAEDVDALDEVEFLKLVKVCPAALYKIGPDGRKSFDYAGCLECGTCRICCEETIVSRWDNPAPMMGVQYRFG</sequence>
<protein>
    <submittedName>
        <fullName evidence="6">Ferredoxin family protein</fullName>
    </submittedName>
</protein>
<dbReference type="GO" id="GO:0005506">
    <property type="term" value="F:iron ion binding"/>
    <property type="evidence" value="ECO:0007669"/>
    <property type="project" value="InterPro"/>
</dbReference>
<dbReference type="RefSeq" id="WP_117283653.1">
    <property type="nucleotide sequence ID" value="NZ_JAMTCE010000011.1"/>
</dbReference>
<keyword evidence="1" id="KW-0813">Transport</keyword>
<dbReference type="PANTHER" id="PTHR43082:SF3">
    <property type="entry name" value="FERREDOXIN-LIKE PROTEIN YDIT"/>
    <property type="match status" value="1"/>
</dbReference>
<dbReference type="SUPFAM" id="SSF54862">
    <property type="entry name" value="4Fe-4S ferredoxins"/>
    <property type="match status" value="1"/>
</dbReference>
<keyword evidence="2" id="KW-0479">Metal-binding</keyword>
<evidence type="ECO:0000256" key="4">
    <source>
        <dbReference type="ARBA" id="ARBA00023004"/>
    </source>
</evidence>
<keyword evidence="4" id="KW-0408">Iron</keyword>
<reference evidence="6 7" key="1">
    <citation type="journal article" date="2019" name="Microbiol. Resour. Announc.">
        <title>Draft Genome Sequences of Type Strains of Gordonibacter faecihominis, Paraeggerthella hongkongensis, Parvibacter caecicola,Slackia equolifaciens, Slackia faecicanis, and Slackia isoflavoniconvertens.</title>
        <authorList>
            <person name="Danylec N."/>
            <person name="Stoll D.A."/>
            <person name="Dotsch A."/>
            <person name="Huch M."/>
        </authorList>
    </citation>
    <scope>NUCLEOTIDE SEQUENCE [LARGE SCALE GENOMIC DNA]</scope>
    <source>
        <strain evidence="6 7">DSM 18785</strain>
    </source>
</reference>
<evidence type="ECO:0000256" key="2">
    <source>
        <dbReference type="ARBA" id="ARBA00022723"/>
    </source>
</evidence>
<gene>
    <name evidence="6" type="ORF">DMP10_02905</name>
</gene>
<proteinExistence type="predicted"/>
<dbReference type="EMBL" id="QICA01000003">
    <property type="protein sequence ID" value="RNL39349.1"/>
    <property type="molecule type" value="Genomic_DNA"/>
</dbReference>
<keyword evidence="7" id="KW-1185">Reference proteome</keyword>
<dbReference type="PANTHER" id="PTHR43082">
    <property type="entry name" value="FERREDOXIN-LIKE"/>
    <property type="match status" value="1"/>
</dbReference>
<dbReference type="Proteomes" id="UP000278327">
    <property type="component" value="Unassembled WGS sequence"/>
</dbReference>
<dbReference type="PIRSF" id="PIRSF036548">
    <property type="entry name" value="Fdx_FixX"/>
    <property type="match status" value="1"/>
</dbReference>
<evidence type="ECO:0000256" key="1">
    <source>
        <dbReference type="ARBA" id="ARBA00022448"/>
    </source>
</evidence>
<dbReference type="GO" id="GO:0051536">
    <property type="term" value="F:iron-sulfur cluster binding"/>
    <property type="evidence" value="ECO:0007669"/>
    <property type="project" value="UniProtKB-KW"/>
</dbReference>
<evidence type="ECO:0000256" key="5">
    <source>
        <dbReference type="ARBA" id="ARBA00023014"/>
    </source>
</evidence>
<keyword evidence="5" id="KW-0411">Iron-sulfur</keyword>
<evidence type="ECO:0000256" key="3">
    <source>
        <dbReference type="ARBA" id="ARBA00022982"/>
    </source>
</evidence>
<dbReference type="InterPro" id="IPR012206">
    <property type="entry name" value="Fd_FixX"/>
</dbReference>
<name>A0A3N0AXR4_9ACTN</name>
<accession>A0A3N0AXR4</accession>
<dbReference type="AlphaFoldDB" id="A0A3N0AXR4"/>